<comment type="subcellular location">
    <subcellularLocation>
        <location evidence="1 7">Cell membrane</location>
        <topology evidence="1 7">Multi-pass membrane protein</topology>
    </subcellularLocation>
</comment>
<evidence type="ECO:0000256" key="4">
    <source>
        <dbReference type="ARBA" id="ARBA00022692"/>
    </source>
</evidence>
<feature type="transmembrane region" description="Helical" evidence="7">
    <location>
        <begin position="248"/>
        <end position="271"/>
    </location>
</feature>
<feature type="transmembrane region" description="Helical" evidence="7">
    <location>
        <begin position="130"/>
        <end position="160"/>
    </location>
</feature>
<feature type="transmembrane region" description="Helical" evidence="7">
    <location>
        <begin position="203"/>
        <end position="228"/>
    </location>
</feature>
<dbReference type="GO" id="GO:0055085">
    <property type="term" value="P:transmembrane transport"/>
    <property type="evidence" value="ECO:0007669"/>
    <property type="project" value="InterPro"/>
</dbReference>
<evidence type="ECO:0000256" key="6">
    <source>
        <dbReference type="ARBA" id="ARBA00023136"/>
    </source>
</evidence>
<dbReference type="CDD" id="cd06261">
    <property type="entry name" value="TM_PBP2"/>
    <property type="match status" value="1"/>
</dbReference>
<dbReference type="InterPro" id="IPR035906">
    <property type="entry name" value="MetI-like_sf"/>
</dbReference>
<dbReference type="Proteomes" id="UP000183995">
    <property type="component" value="Unassembled WGS sequence"/>
</dbReference>
<dbReference type="GO" id="GO:0005886">
    <property type="term" value="C:plasma membrane"/>
    <property type="evidence" value="ECO:0007669"/>
    <property type="project" value="UniProtKB-SubCell"/>
</dbReference>
<evidence type="ECO:0000256" key="5">
    <source>
        <dbReference type="ARBA" id="ARBA00022989"/>
    </source>
</evidence>
<dbReference type="Pfam" id="PF00528">
    <property type="entry name" value="BPD_transp_1"/>
    <property type="match status" value="1"/>
</dbReference>
<feature type="domain" description="ABC transmembrane type-1" evidence="8">
    <location>
        <begin position="82"/>
        <end position="271"/>
    </location>
</feature>
<keyword evidence="2 7" id="KW-0813">Transport</keyword>
<dbReference type="AlphaFoldDB" id="A0A1M5XWR1"/>
<evidence type="ECO:0000256" key="7">
    <source>
        <dbReference type="RuleBase" id="RU363032"/>
    </source>
</evidence>
<keyword evidence="6 7" id="KW-0472">Membrane</keyword>
<dbReference type="InterPro" id="IPR050366">
    <property type="entry name" value="BP-dependent_transpt_permease"/>
</dbReference>
<comment type="similarity">
    <text evidence="7">Belongs to the binding-protein-dependent transport system permease family.</text>
</comment>
<dbReference type="EMBL" id="FQXV01000006">
    <property type="protein sequence ID" value="SHI04162.1"/>
    <property type="molecule type" value="Genomic_DNA"/>
</dbReference>
<dbReference type="PROSITE" id="PS50928">
    <property type="entry name" value="ABC_TM1"/>
    <property type="match status" value="1"/>
</dbReference>
<dbReference type="PANTHER" id="PTHR43386:SF1">
    <property type="entry name" value="D,D-DIPEPTIDE TRANSPORT SYSTEM PERMEASE PROTEIN DDPC-RELATED"/>
    <property type="match status" value="1"/>
</dbReference>
<keyword evidence="10" id="KW-1185">Reference proteome</keyword>
<keyword evidence="3" id="KW-1003">Cell membrane</keyword>
<dbReference type="Pfam" id="PF12911">
    <property type="entry name" value="OppC_N"/>
    <property type="match status" value="1"/>
</dbReference>
<dbReference type="InterPro" id="IPR000515">
    <property type="entry name" value="MetI-like"/>
</dbReference>
<evidence type="ECO:0000256" key="1">
    <source>
        <dbReference type="ARBA" id="ARBA00004651"/>
    </source>
</evidence>
<dbReference type="STRING" id="1123282.SAMN02745823_02099"/>
<proteinExistence type="inferred from homology"/>
<evidence type="ECO:0000313" key="9">
    <source>
        <dbReference type="EMBL" id="SHI04162.1"/>
    </source>
</evidence>
<reference evidence="9 10" key="1">
    <citation type="submission" date="2016-11" db="EMBL/GenBank/DDBJ databases">
        <authorList>
            <person name="Jaros S."/>
            <person name="Januszkiewicz K."/>
            <person name="Wedrychowicz H."/>
        </authorList>
    </citation>
    <scope>NUCLEOTIDE SEQUENCE [LARGE SCALE GENOMIC DNA]</scope>
    <source>
        <strain evidence="9 10">DSM 10068</strain>
    </source>
</reference>
<dbReference type="OrthoDB" id="9797852at2"/>
<evidence type="ECO:0000259" key="8">
    <source>
        <dbReference type="PROSITE" id="PS50928"/>
    </source>
</evidence>
<keyword evidence="4 7" id="KW-0812">Transmembrane</keyword>
<protein>
    <submittedName>
        <fullName evidence="9">Peptide/nickel transport system permease protein</fullName>
    </submittedName>
</protein>
<evidence type="ECO:0000256" key="2">
    <source>
        <dbReference type="ARBA" id="ARBA00022448"/>
    </source>
</evidence>
<feature type="transmembrane region" description="Helical" evidence="7">
    <location>
        <begin position="86"/>
        <end position="110"/>
    </location>
</feature>
<organism evidence="9 10">
    <name type="scientific">Sporobacter termitidis DSM 10068</name>
    <dbReference type="NCBI Taxonomy" id="1123282"/>
    <lineage>
        <taxon>Bacteria</taxon>
        <taxon>Bacillati</taxon>
        <taxon>Bacillota</taxon>
        <taxon>Clostridia</taxon>
        <taxon>Eubacteriales</taxon>
        <taxon>Oscillospiraceae</taxon>
        <taxon>Sporobacter</taxon>
    </lineage>
</organism>
<evidence type="ECO:0000313" key="10">
    <source>
        <dbReference type="Proteomes" id="UP000183995"/>
    </source>
</evidence>
<dbReference type="Gene3D" id="1.10.3720.10">
    <property type="entry name" value="MetI-like"/>
    <property type="match status" value="1"/>
</dbReference>
<sequence length="302" mass="33592">MDKKLVFRRLRRNPFFLTGFICAVVIVLAVVFVPMLLHWDPIRQSLADRFMAPQGFSEGFKGHILGTDQLGRDVLMRLLIGGRSSLIIALIAVVLQNVIGVVLGIVTGYFGGAVDSVVMRICDVFLAIPAMLVAIAVIAVIGASIFNLILVMTLTMWVYLCKVIRNDVRIYKNKEFVSASRVFGGSDFHIMFKQIFPNITTNLLIIGSQSFGTVLLMEAALGFLNLGIQPPAPSWGNMINVGRGYLTTYPWLAIAPGIALMLTILAFNFLGDGLRDVFDPKRQSFFSKKKNRRKPWKIRQPL</sequence>
<dbReference type="PANTHER" id="PTHR43386">
    <property type="entry name" value="OLIGOPEPTIDE TRANSPORT SYSTEM PERMEASE PROTEIN APPC"/>
    <property type="match status" value="1"/>
</dbReference>
<feature type="transmembrane region" description="Helical" evidence="7">
    <location>
        <begin position="15"/>
        <end position="37"/>
    </location>
</feature>
<name>A0A1M5XWR1_9FIRM</name>
<keyword evidence="5 7" id="KW-1133">Transmembrane helix</keyword>
<evidence type="ECO:0000256" key="3">
    <source>
        <dbReference type="ARBA" id="ARBA00022475"/>
    </source>
</evidence>
<gene>
    <name evidence="9" type="ORF">SAMN02745823_02099</name>
</gene>
<dbReference type="InterPro" id="IPR025966">
    <property type="entry name" value="OppC_N"/>
</dbReference>
<dbReference type="SUPFAM" id="SSF161098">
    <property type="entry name" value="MetI-like"/>
    <property type="match status" value="1"/>
</dbReference>
<accession>A0A1M5XWR1</accession>
<dbReference type="RefSeq" id="WP_073078562.1">
    <property type="nucleotide sequence ID" value="NZ_FQXV01000006.1"/>
</dbReference>